<name>A0AA95SPW4_9BURK</name>
<dbReference type="EMBL" id="CP116346">
    <property type="protein sequence ID" value="WIT12725.1"/>
    <property type="molecule type" value="Genomic_DNA"/>
</dbReference>
<keyword evidence="5" id="KW-1185">Reference proteome</keyword>
<feature type="transmembrane region" description="Helical" evidence="2">
    <location>
        <begin position="90"/>
        <end position="113"/>
    </location>
</feature>
<keyword evidence="2" id="KW-0812">Transmembrane</keyword>
<feature type="transmembrane region" description="Helical" evidence="2">
    <location>
        <begin position="61"/>
        <end position="78"/>
    </location>
</feature>
<evidence type="ECO:0000313" key="4">
    <source>
        <dbReference type="EMBL" id="WIT12725.1"/>
    </source>
</evidence>
<evidence type="ECO:0000256" key="2">
    <source>
        <dbReference type="SAM" id="Phobius"/>
    </source>
</evidence>
<dbReference type="KEGG" id="pais:PFX98_03685"/>
<feature type="domain" description="HTH LytTR-type" evidence="3">
    <location>
        <begin position="176"/>
        <end position="268"/>
    </location>
</feature>
<dbReference type="GO" id="GO:0003677">
    <property type="term" value="F:DNA binding"/>
    <property type="evidence" value="ECO:0007669"/>
    <property type="project" value="UniProtKB-KW"/>
</dbReference>
<protein>
    <submittedName>
        <fullName evidence="4">LytTR family DNA-binding domain-containing protein</fullName>
    </submittedName>
</protein>
<proteinExistence type="predicted"/>
<reference evidence="4" key="1">
    <citation type="submission" date="2023-01" db="EMBL/GenBank/DDBJ databases">
        <title>Whole genome sequence of Paucibacter sp. S2-9 isolated from pond sediment.</title>
        <authorList>
            <person name="Jung J.Y."/>
        </authorList>
    </citation>
    <scope>NUCLEOTIDE SEQUENCE</scope>
    <source>
        <strain evidence="4">S2-9</strain>
    </source>
</reference>
<evidence type="ECO:0000256" key="1">
    <source>
        <dbReference type="SAM" id="MobiDB-lite"/>
    </source>
</evidence>
<feature type="compositionally biased region" description="Polar residues" evidence="1">
    <location>
        <begin position="286"/>
        <end position="295"/>
    </location>
</feature>
<dbReference type="PANTHER" id="PTHR37299">
    <property type="entry name" value="TRANSCRIPTIONAL REGULATOR-RELATED"/>
    <property type="match status" value="1"/>
</dbReference>
<dbReference type="SMART" id="SM00850">
    <property type="entry name" value="LytTR"/>
    <property type="match status" value="1"/>
</dbReference>
<dbReference type="GO" id="GO:0000156">
    <property type="term" value="F:phosphorelay response regulator activity"/>
    <property type="evidence" value="ECO:0007669"/>
    <property type="project" value="InterPro"/>
</dbReference>
<dbReference type="Proteomes" id="UP001177769">
    <property type="component" value="Chromosome"/>
</dbReference>
<dbReference type="RefSeq" id="WP_285233826.1">
    <property type="nucleotide sequence ID" value="NZ_CP116346.1"/>
</dbReference>
<evidence type="ECO:0000259" key="3">
    <source>
        <dbReference type="PROSITE" id="PS50930"/>
    </source>
</evidence>
<accession>A0AA95SPW4</accession>
<gene>
    <name evidence="4" type="ORF">PFX98_03685</name>
</gene>
<dbReference type="InterPro" id="IPR046947">
    <property type="entry name" value="LytR-like"/>
</dbReference>
<keyword evidence="2" id="KW-1133">Transmembrane helix</keyword>
<evidence type="ECO:0000313" key="5">
    <source>
        <dbReference type="Proteomes" id="UP001177769"/>
    </source>
</evidence>
<feature type="transmembrane region" description="Helical" evidence="2">
    <location>
        <begin position="28"/>
        <end position="49"/>
    </location>
</feature>
<keyword evidence="4" id="KW-0238">DNA-binding</keyword>
<organism evidence="4 5">
    <name type="scientific">Paucibacter sediminis</name>
    <dbReference type="NCBI Taxonomy" id="3019553"/>
    <lineage>
        <taxon>Bacteria</taxon>
        <taxon>Pseudomonadati</taxon>
        <taxon>Pseudomonadota</taxon>
        <taxon>Betaproteobacteria</taxon>
        <taxon>Burkholderiales</taxon>
        <taxon>Sphaerotilaceae</taxon>
        <taxon>Roseateles</taxon>
    </lineage>
</organism>
<feature type="region of interest" description="Disordered" evidence="1">
    <location>
        <begin position="268"/>
        <end position="295"/>
    </location>
</feature>
<dbReference type="InterPro" id="IPR007492">
    <property type="entry name" value="LytTR_DNA-bd_dom"/>
</dbReference>
<sequence length="295" mass="31805">MHNASPAISLETPWIDTRLYALLLRGRVWPVALALFAATALYCAASRLLHGSRLDWGHCALPWAAAVSLPWVAAWVLARRGWRPARRGALWAWAAALAALAWAGRLGLECLLLGFDAGTALRDSFAALSTWPVATLAYALILHWRGPPAPAPLPAAAAPALIELPQSPGERLAWPEVEAVLAAGNYVELCVRGRRHLLRSTMADTEALLAPMPGSAFVRIHRTVLVNLAAVQGLTRAPGAALTVLMRDGSQHPVSRRRQAELEAAWQRHRSASAAPANPHHDSRFCMNTLSGSSR</sequence>
<dbReference type="PANTHER" id="PTHR37299:SF1">
    <property type="entry name" value="STAGE 0 SPORULATION PROTEIN A HOMOLOG"/>
    <property type="match status" value="1"/>
</dbReference>
<dbReference type="PROSITE" id="PS50930">
    <property type="entry name" value="HTH_LYTTR"/>
    <property type="match status" value="1"/>
</dbReference>
<dbReference type="AlphaFoldDB" id="A0AA95SPW4"/>
<keyword evidence="2" id="KW-0472">Membrane</keyword>
<dbReference type="Pfam" id="PF04397">
    <property type="entry name" value="LytTR"/>
    <property type="match status" value="1"/>
</dbReference>
<dbReference type="Gene3D" id="2.40.50.1020">
    <property type="entry name" value="LytTr DNA-binding domain"/>
    <property type="match status" value="1"/>
</dbReference>